<dbReference type="Pfam" id="PF12550">
    <property type="entry name" value="GCR1_C"/>
    <property type="match status" value="1"/>
</dbReference>
<sequence>MEEIRKLVDTLSPRTAHQYRSYCKRYVEWLVQKGIVEQELREETLDAEQYAKLPISTQLVHWHLIDTMGTGSLPSIRKCISSLKFLDKLCSIHREVDASTGDTAAVTKLDEKYLENITRVREVREQEEEQGQLAQNLHIISANLWNPHSQLPEKYFRNCFEQLRFLVDFQWRLYTKMSYMQRSRIRIAELVGHADGGGISVELDTWSQLGEYVNGVEPQLRSRQPVIVVSHANPLVCPLVSLASYFFLRFHDGGGFPELRDANGSWREMPIVRGKSPGDYPREETLGNYYAAVFRYCRLNYKRREWFGQSKLQYPSWRPEEYEFFKRYQPELQEAFPMNVPRDFVECFNLGVGRGTVDDKIVGGRRDLLVQLFPEIESYKRHGGLDQDAQRFVDLIEVLRIHLLRALPVLYRLFPDHDLFKTDTLSKPDFKSFYADVETNDYGMGELVLGQGLQENERERESVPIPAPASSSDVFQLVQFQTVSNFEILLKLLSQIFDRLEMKKSSREFAIHQLSLVHDTLRDRIKSSKPGDEKGFGQEEDEEEEASEDEEELKNMVEQLVNAQIRTQVSALENRLERLVDEKIDAKLEKLLGKRSAEEDGRVEKKLKPDLEPEEPSVFKLDPDIDSVEAVVLEWFTPNPMMGNECVHSMNKKDKSWRNGFESLYKERKTIVEFYIYLVNHRGMDRYKAVDLCERIRGGGDLTDFAQLVKDWRREHETFDGLGDL</sequence>
<dbReference type="OrthoDB" id="4032152at2759"/>
<dbReference type="InterPro" id="IPR031872">
    <property type="entry name" value="NDC10_II"/>
</dbReference>
<protein>
    <submittedName>
        <fullName evidence="6">Uncharacterized protein</fullName>
    </submittedName>
</protein>
<dbReference type="InterPro" id="IPR022210">
    <property type="entry name" value="TF_GCR1-like"/>
</dbReference>
<feature type="compositionally biased region" description="Basic and acidic residues" evidence="2">
    <location>
        <begin position="525"/>
        <end position="537"/>
    </location>
</feature>
<organism evidence="6 7">
    <name type="scientific">Zygosaccharomyces rouxii</name>
    <dbReference type="NCBI Taxonomy" id="4956"/>
    <lineage>
        <taxon>Eukaryota</taxon>
        <taxon>Fungi</taxon>
        <taxon>Dikarya</taxon>
        <taxon>Ascomycota</taxon>
        <taxon>Saccharomycotina</taxon>
        <taxon>Saccharomycetes</taxon>
        <taxon>Saccharomycetales</taxon>
        <taxon>Saccharomycetaceae</taxon>
        <taxon>Zygosaccharomyces</taxon>
    </lineage>
</organism>
<feature type="domain" description="Ndc10" evidence="4">
    <location>
        <begin position="138"/>
        <end position="431"/>
    </location>
</feature>
<feature type="domain" description="Transcription activator GCR1-like" evidence="3">
    <location>
        <begin position="619"/>
        <end position="697"/>
    </location>
</feature>
<keyword evidence="1" id="KW-0238">DNA-binding</keyword>
<evidence type="ECO:0000313" key="6">
    <source>
        <dbReference type="EMBL" id="GAV51405.1"/>
    </source>
</evidence>
<proteinExistence type="predicted"/>
<dbReference type="EMBL" id="BDGX01000030">
    <property type="protein sequence ID" value="GAV51405.1"/>
    <property type="molecule type" value="Genomic_DNA"/>
</dbReference>
<evidence type="ECO:0000259" key="3">
    <source>
        <dbReference type="Pfam" id="PF12550"/>
    </source>
</evidence>
<comment type="caution">
    <text evidence="6">The sequence shown here is derived from an EMBL/GenBank/DDBJ whole genome shotgun (WGS) entry which is preliminary data.</text>
</comment>
<feature type="compositionally biased region" description="Acidic residues" evidence="2">
    <location>
        <begin position="538"/>
        <end position="551"/>
    </location>
</feature>
<accession>A0A1Q3A6Q0</accession>
<evidence type="ECO:0000313" key="7">
    <source>
        <dbReference type="Proteomes" id="UP000187013"/>
    </source>
</evidence>
<dbReference type="Pfam" id="PF21400">
    <property type="entry name" value="Ndc10_N"/>
    <property type="match status" value="1"/>
</dbReference>
<dbReference type="AlphaFoldDB" id="A0A1Q3A6Q0"/>
<dbReference type="Pfam" id="PF16787">
    <property type="entry name" value="NDC10_II"/>
    <property type="match status" value="1"/>
</dbReference>
<dbReference type="InterPro" id="IPR010998">
    <property type="entry name" value="Integrase_recombinase_N"/>
</dbReference>
<dbReference type="InterPro" id="IPR049055">
    <property type="entry name" value="NDC10_N"/>
</dbReference>
<dbReference type="InterPro" id="IPR038279">
    <property type="entry name" value="Ndc10_dom2_sf"/>
</dbReference>
<gene>
    <name evidence="6" type="ORF">ZYGR_0AD05880</name>
</gene>
<evidence type="ECO:0000256" key="1">
    <source>
        <dbReference type="ARBA" id="ARBA00023125"/>
    </source>
</evidence>
<evidence type="ECO:0000259" key="5">
    <source>
        <dbReference type="Pfam" id="PF21400"/>
    </source>
</evidence>
<dbReference type="CDD" id="cd11602">
    <property type="entry name" value="Ndc10"/>
    <property type="match status" value="1"/>
</dbReference>
<feature type="domain" description="NDC10 N-terminal" evidence="5">
    <location>
        <begin position="2"/>
        <end position="120"/>
    </location>
</feature>
<dbReference type="eggNOG" id="ENOG502QVZD">
    <property type="taxonomic scope" value="Eukaryota"/>
</dbReference>
<evidence type="ECO:0000259" key="4">
    <source>
        <dbReference type="Pfam" id="PF16787"/>
    </source>
</evidence>
<name>A0A1Q3A6Q0_ZYGRO</name>
<feature type="region of interest" description="Disordered" evidence="2">
    <location>
        <begin position="525"/>
        <end position="551"/>
    </location>
</feature>
<dbReference type="GO" id="GO:0003677">
    <property type="term" value="F:DNA binding"/>
    <property type="evidence" value="ECO:0007669"/>
    <property type="project" value="UniProtKB-KW"/>
</dbReference>
<dbReference type="Gene3D" id="1.10.443.20">
    <property type="entry name" value="Centromere DNA-binding protein complex CBF3 subunit, domain 2"/>
    <property type="match status" value="1"/>
</dbReference>
<dbReference type="Proteomes" id="UP000187013">
    <property type="component" value="Unassembled WGS sequence"/>
</dbReference>
<reference evidence="6 7" key="1">
    <citation type="submission" date="2016-08" db="EMBL/GenBank/DDBJ databases">
        <title>Draft genome sequence of allopolyploid Zygosaccharomyces rouxii.</title>
        <authorList>
            <person name="Watanabe J."/>
            <person name="Uehara K."/>
            <person name="Mogi Y."/>
            <person name="Tsukioka Y."/>
        </authorList>
    </citation>
    <scope>NUCLEOTIDE SEQUENCE [LARGE SCALE GENOMIC DNA]</scope>
    <source>
        <strain evidence="6 7">NBRC 110957</strain>
    </source>
</reference>
<dbReference type="Gene3D" id="1.10.150.130">
    <property type="match status" value="1"/>
</dbReference>
<evidence type="ECO:0000256" key="2">
    <source>
        <dbReference type="SAM" id="MobiDB-lite"/>
    </source>
</evidence>